<gene>
    <name evidence="1" type="ordered locus">Astex_2040</name>
</gene>
<reference evidence="2" key="1">
    <citation type="submission" date="2010-12" db="EMBL/GenBank/DDBJ databases">
        <title>Complete sequence of chromosome 1 of Asticcacaulis excentricus CB 48.</title>
        <authorList>
            <consortium name="US DOE Joint Genome Institute"/>
            <person name="Lucas S."/>
            <person name="Copeland A."/>
            <person name="Lapidus A."/>
            <person name="Cheng J.-F."/>
            <person name="Bruce D."/>
            <person name="Goodwin L."/>
            <person name="Pitluck S."/>
            <person name="Teshima H."/>
            <person name="Davenport K."/>
            <person name="Detter J.C."/>
            <person name="Han C."/>
            <person name="Tapia R."/>
            <person name="Land M."/>
            <person name="Hauser L."/>
            <person name="Jeffries C."/>
            <person name="Kyrpides N."/>
            <person name="Ivanova N."/>
            <person name="Ovchinnikova G."/>
            <person name="Brun Y.V."/>
            <person name="Woyke T."/>
        </authorList>
    </citation>
    <scope>NUCLEOTIDE SEQUENCE [LARGE SCALE GENOMIC DNA]</scope>
    <source>
        <strain evidence="2">ATCC 15261 / DSM 4724 / KCTC 12464 / NCIMB 9791 / VKM B-1370 / CB 48</strain>
    </source>
</reference>
<dbReference type="STRING" id="573065.Astex_2040"/>
<evidence type="ECO:0000313" key="1">
    <source>
        <dbReference type="EMBL" id="ADU13702.1"/>
    </source>
</evidence>
<name>E8RLF8_ASTEC</name>
<dbReference type="KEGG" id="aex:Astex_2040"/>
<dbReference type="Proteomes" id="UP000001492">
    <property type="component" value="Chromosome 1"/>
</dbReference>
<dbReference type="EMBL" id="CP002395">
    <property type="protein sequence ID" value="ADU13702.1"/>
    <property type="molecule type" value="Genomic_DNA"/>
</dbReference>
<dbReference type="NCBIfam" id="TIGR02304">
    <property type="entry name" value="aden_form_hyp"/>
    <property type="match status" value="1"/>
</dbReference>
<dbReference type="eggNOG" id="COG1541">
    <property type="taxonomic scope" value="Bacteria"/>
</dbReference>
<dbReference type="AlphaFoldDB" id="E8RLF8"/>
<dbReference type="PANTHER" id="PTHR36932">
    <property type="entry name" value="CAPSULAR POLYSACCHARIDE BIOSYNTHESIS PROTEIN"/>
    <property type="match status" value="1"/>
</dbReference>
<dbReference type="Gene3D" id="3.40.50.12780">
    <property type="entry name" value="N-terminal domain of ligase-like"/>
    <property type="match status" value="1"/>
</dbReference>
<dbReference type="InterPro" id="IPR053158">
    <property type="entry name" value="CapK_Type1_Caps_Biosynth"/>
</dbReference>
<proteinExistence type="predicted"/>
<accession>E8RLF8</accession>
<organism evidence="1 2">
    <name type="scientific">Asticcacaulis excentricus (strain ATCC 15261 / DSM 4724 / KCTC 12464 / NCIMB 9791 / VKM B-1370 / CB 48)</name>
    <dbReference type="NCBI Taxonomy" id="573065"/>
    <lineage>
        <taxon>Bacteria</taxon>
        <taxon>Pseudomonadati</taxon>
        <taxon>Pseudomonadota</taxon>
        <taxon>Alphaproteobacteria</taxon>
        <taxon>Caulobacterales</taxon>
        <taxon>Caulobacteraceae</taxon>
        <taxon>Asticcacaulis</taxon>
    </lineage>
</organism>
<dbReference type="InterPro" id="IPR042099">
    <property type="entry name" value="ANL_N_sf"/>
</dbReference>
<protein>
    <submittedName>
        <fullName evidence="1">Adenylate-forming enzyme</fullName>
    </submittedName>
</protein>
<sequence>MRAEAIVAVGQAYLRARWRALTLRNRKSLKAYHERELHRLTRQASRELSFYTPYSGADFSTFPVIDKKVLLENFSRLNRGGLSLESVREALAHGEERLAGRIIGMSTGTSGNRGYYVITERERFTWLGTILAKALPYALWRSHRVALALPALSDLYRAASIGSRIQLRFFDLALGPESWMDALTAFAPDTLVAPPKVLRFLAEQGRLKAPRLFSSAEVLDDIDKRIIEDATGFRVRQIYMATEGLFAVSCPFGTLHLAEDVVHFEFERSITDSALVSPIVTDFTRREQGMIRYRMNDLFELDHGRCPCQSAFQAVLRIDGRCDDAFLLADRSGGRQLVSPDVLRNAIVRSDPTIDDFRLIQTGPEDVVLQLSDAIAATAARKAVLEVETMLKRRGLTANITVRHGIVADYTRKLRRVRRDWRA</sequence>
<keyword evidence="2" id="KW-1185">Reference proteome</keyword>
<dbReference type="PANTHER" id="PTHR36932:SF1">
    <property type="entry name" value="CAPSULAR POLYSACCHARIDE BIOSYNTHESIS PROTEIN"/>
    <property type="match status" value="1"/>
</dbReference>
<dbReference type="RefSeq" id="WP_013479530.1">
    <property type="nucleotide sequence ID" value="NC_014816.1"/>
</dbReference>
<dbReference type="InterPro" id="IPR012685">
    <property type="entry name" value="CHP02304_F390_synth-rel"/>
</dbReference>
<dbReference type="HOGENOM" id="CLU_051010_0_0_5"/>
<dbReference type="OrthoDB" id="580775at2"/>
<evidence type="ECO:0000313" key="2">
    <source>
        <dbReference type="Proteomes" id="UP000001492"/>
    </source>
</evidence>
<dbReference type="SUPFAM" id="SSF56801">
    <property type="entry name" value="Acetyl-CoA synthetase-like"/>
    <property type="match status" value="1"/>
</dbReference>